<gene>
    <name evidence="1" type="ORF">LGLO00237_LOCUS19586</name>
</gene>
<sequence length="103" mass="11429">MDSALFGDASSMRDALAWPKARESDGGCITGWVIFGGKMERPFCQPTRGEVARGVGELALVFFANPALILEGSTTRIARLRMKHIKLRTKTLRKNGFCRREAE</sequence>
<proteinExistence type="predicted"/>
<protein>
    <submittedName>
        <fullName evidence="1">Uncharacterized protein</fullName>
    </submittedName>
</protein>
<dbReference type="EMBL" id="HBIV01027359">
    <property type="protein sequence ID" value="CAE0667963.1"/>
    <property type="molecule type" value="Transcribed_RNA"/>
</dbReference>
<organism evidence="1">
    <name type="scientific">Lotharella globosa</name>
    <dbReference type="NCBI Taxonomy" id="91324"/>
    <lineage>
        <taxon>Eukaryota</taxon>
        <taxon>Sar</taxon>
        <taxon>Rhizaria</taxon>
        <taxon>Cercozoa</taxon>
        <taxon>Chlorarachniophyceae</taxon>
        <taxon>Lotharella</taxon>
    </lineage>
</organism>
<reference evidence="1" key="1">
    <citation type="submission" date="2021-01" db="EMBL/GenBank/DDBJ databases">
        <authorList>
            <person name="Corre E."/>
            <person name="Pelletier E."/>
            <person name="Niang G."/>
            <person name="Scheremetjew M."/>
            <person name="Finn R."/>
            <person name="Kale V."/>
            <person name="Holt S."/>
            <person name="Cochrane G."/>
            <person name="Meng A."/>
            <person name="Brown T."/>
            <person name="Cohen L."/>
        </authorList>
    </citation>
    <scope>NUCLEOTIDE SEQUENCE</scope>
    <source>
        <strain evidence="1">CCCM811</strain>
    </source>
</reference>
<accession>A0A7S3Z0S7</accession>
<dbReference type="AlphaFoldDB" id="A0A7S3Z0S7"/>
<name>A0A7S3Z0S7_9EUKA</name>
<evidence type="ECO:0000313" key="1">
    <source>
        <dbReference type="EMBL" id="CAE0667963.1"/>
    </source>
</evidence>